<dbReference type="SUPFAM" id="SSF52540">
    <property type="entry name" value="P-loop containing nucleoside triphosphate hydrolases"/>
    <property type="match status" value="1"/>
</dbReference>
<dbReference type="InterPro" id="IPR027417">
    <property type="entry name" value="P-loop_NTPase"/>
</dbReference>
<dbReference type="Proteomes" id="UP000199262">
    <property type="component" value="Unassembled WGS sequence"/>
</dbReference>
<keyword evidence="3" id="KW-1185">Reference proteome</keyword>
<dbReference type="RefSeq" id="WP_091973636.1">
    <property type="nucleotide sequence ID" value="NZ_CP179486.1"/>
</dbReference>
<dbReference type="Gene3D" id="3.40.50.300">
    <property type="entry name" value="P-loop containing nucleotide triphosphate hydrolases"/>
    <property type="match status" value="1"/>
</dbReference>
<evidence type="ECO:0000259" key="1">
    <source>
        <dbReference type="Pfam" id="PF13614"/>
    </source>
</evidence>
<dbReference type="AlphaFoldDB" id="A0A1G4Q8R9"/>
<gene>
    <name evidence="2" type="ORF">SAMN02983004_00991</name>
</gene>
<evidence type="ECO:0000313" key="2">
    <source>
        <dbReference type="EMBL" id="SCW40996.1"/>
    </source>
</evidence>
<organism evidence="2 3">
    <name type="scientific">Borreliella japonica</name>
    <name type="common">Borrelia japonica</name>
    <dbReference type="NCBI Taxonomy" id="34095"/>
    <lineage>
        <taxon>Bacteria</taxon>
        <taxon>Pseudomonadati</taxon>
        <taxon>Spirochaetota</taxon>
        <taxon>Spirochaetia</taxon>
        <taxon>Spirochaetales</taxon>
        <taxon>Borreliaceae</taxon>
        <taxon>Borreliella</taxon>
    </lineage>
</organism>
<proteinExistence type="predicted"/>
<name>A0A1G4Q8R9_BORJA</name>
<evidence type="ECO:0000313" key="3">
    <source>
        <dbReference type="Proteomes" id="UP000199262"/>
    </source>
</evidence>
<reference evidence="3" key="1">
    <citation type="submission" date="2016-10" db="EMBL/GenBank/DDBJ databases">
        <authorList>
            <person name="Varghese N."/>
            <person name="Submissions S."/>
        </authorList>
    </citation>
    <scope>NUCLEOTIDE SEQUENCE [LARGE SCALE GENOMIC DNA]</scope>
    <source>
        <strain evidence="3">ATCC 51557</strain>
    </source>
</reference>
<dbReference type="OrthoDB" id="350930at2"/>
<dbReference type="PANTHER" id="PTHR13696:SF52">
    <property type="entry name" value="PARA FAMILY PROTEIN CT_582"/>
    <property type="match status" value="1"/>
</dbReference>
<sequence length="271" mass="31401">MDKKRTKIITIASIKGGVGKSTSAIILAKLLSKEYTVLLIDMDTQASTTSYFYEKVKESNLDLERENICEVLKDNLDINSAILRVGNNLSLIPSYLTLHSLNGDFYCLNKHKAIDLKLKIEIKRLRINYDYIVIDTNPSLDLTLRCALNATHYILIPMTAEKWTFESYELLEFFIKSLEKSVPMFFIVTRFKKTNTHKELLKIMQKKNNFLGFISEKEGLNKKIATNSEFDFKSNYILEYNYILKNLIYNIETYSEKMEIPNINCPALDNL</sequence>
<dbReference type="InterPro" id="IPR050678">
    <property type="entry name" value="DNA_Partitioning_ATPase"/>
</dbReference>
<dbReference type="Pfam" id="PF13614">
    <property type="entry name" value="AAA_31"/>
    <property type="match status" value="1"/>
</dbReference>
<dbReference type="PANTHER" id="PTHR13696">
    <property type="entry name" value="P-LOOP CONTAINING NUCLEOSIDE TRIPHOSPHATE HYDROLASE"/>
    <property type="match status" value="1"/>
</dbReference>
<dbReference type="EMBL" id="FMTE01000008">
    <property type="protein sequence ID" value="SCW40996.1"/>
    <property type="molecule type" value="Genomic_DNA"/>
</dbReference>
<feature type="domain" description="AAA" evidence="1">
    <location>
        <begin position="6"/>
        <end position="181"/>
    </location>
</feature>
<dbReference type="InterPro" id="IPR025669">
    <property type="entry name" value="AAA_dom"/>
</dbReference>
<protein>
    <submittedName>
        <fullName evidence="2">Chromosome partitioning protein</fullName>
    </submittedName>
</protein>
<dbReference type="CDD" id="cd02042">
    <property type="entry name" value="ParAB_family"/>
    <property type="match status" value="1"/>
</dbReference>
<accession>A0A1G4Q8R9</accession>